<evidence type="ECO:0000313" key="1">
    <source>
        <dbReference type="EMBL" id="KAI0027055.1"/>
    </source>
</evidence>
<organism evidence="1 2">
    <name type="scientific">Vararia minispora EC-137</name>
    <dbReference type="NCBI Taxonomy" id="1314806"/>
    <lineage>
        <taxon>Eukaryota</taxon>
        <taxon>Fungi</taxon>
        <taxon>Dikarya</taxon>
        <taxon>Basidiomycota</taxon>
        <taxon>Agaricomycotina</taxon>
        <taxon>Agaricomycetes</taxon>
        <taxon>Russulales</taxon>
        <taxon>Lachnocladiaceae</taxon>
        <taxon>Vararia</taxon>
    </lineage>
</organism>
<comment type="caution">
    <text evidence="1">The sequence shown here is derived from an EMBL/GenBank/DDBJ whole genome shotgun (WGS) entry which is preliminary data.</text>
</comment>
<feature type="non-terminal residue" evidence="1">
    <location>
        <position position="1"/>
    </location>
</feature>
<proteinExistence type="predicted"/>
<dbReference type="Proteomes" id="UP000814128">
    <property type="component" value="Unassembled WGS sequence"/>
</dbReference>
<reference evidence="1" key="2">
    <citation type="journal article" date="2022" name="New Phytol.">
        <title>Evolutionary transition to the ectomycorrhizal habit in the genomes of a hyperdiverse lineage of mushroom-forming fungi.</title>
        <authorList>
            <person name="Looney B."/>
            <person name="Miyauchi S."/>
            <person name="Morin E."/>
            <person name="Drula E."/>
            <person name="Courty P.E."/>
            <person name="Kohler A."/>
            <person name="Kuo A."/>
            <person name="LaButti K."/>
            <person name="Pangilinan J."/>
            <person name="Lipzen A."/>
            <person name="Riley R."/>
            <person name="Andreopoulos W."/>
            <person name="He G."/>
            <person name="Johnson J."/>
            <person name="Nolan M."/>
            <person name="Tritt A."/>
            <person name="Barry K.W."/>
            <person name="Grigoriev I.V."/>
            <person name="Nagy L.G."/>
            <person name="Hibbett D."/>
            <person name="Henrissat B."/>
            <person name="Matheny P.B."/>
            <person name="Labbe J."/>
            <person name="Martin F.M."/>
        </authorList>
    </citation>
    <scope>NUCLEOTIDE SEQUENCE</scope>
    <source>
        <strain evidence="1">EC-137</strain>
    </source>
</reference>
<accession>A0ACB8Q6E3</accession>
<name>A0ACB8Q6E3_9AGAM</name>
<keyword evidence="2" id="KW-1185">Reference proteome</keyword>
<reference evidence="1" key="1">
    <citation type="submission" date="2021-02" db="EMBL/GenBank/DDBJ databases">
        <authorList>
            <consortium name="DOE Joint Genome Institute"/>
            <person name="Ahrendt S."/>
            <person name="Looney B.P."/>
            <person name="Miyauchi S."/>
            <person name="Morin E."/>
            <person name="Drula E."/>
            <person name="Courty P.E."/>
            <person name="Chicoki N."/>
            <person name="Fauchery L."/>
            <person name="Kohler A."/>
            <person name="Kuo A."/>
            <person name="Labutti K."/>
            <person name="Pangilinan J."/>
            <person name="Lipzen A."/>
            <person name="Riley R."/>
            <person name="Andreopoulos W."/>
            <person name="He G."/>
            <person name="Johnson J."/>
            <person name="Barry K.W."/>
            <person name="Grigoriev I.V."/>
            <person name="Nagy L."/>
            <person name="Hibbett D."/>
            <person name="Henrissat B."/>
            <person name="Matheny P.B."/>
            <person name="Labbe J."/>
            <person name="Martin F."/>
        </authorList>
    </citation>
    <scope>NUCLEOTIDE SEQUENCE</scope>
    <source>
        <strain evidence="1">EC-137</strain>
    </source>
</reference>
<dbReference type="EMBL" id="MU274027">
    <property type="protein sequence ID" value="KAI0027055.1"/>
    <property type="molecule type" value="Genomic_DNA"/>
</dbReference>
<feature type="non-terminal residue" evidence="1">
    <location>
        <position position="486"/>
    </location>
</feature>
<gene>
    <name evidence="1" type="ORF">K488DRAFT_23780</name>
</gene>
<evidence type="ECO:0000313" key="2">
    <source>
        <dbReference type="Proteomes" id="UP000814128"/>
    </source>
</evidence>
<protein>
    <submittedName>
        <fullName evidence="1">Ribonuclease H-like domain-containing protein</fullName>
    </submittedName>
</protein>
<sequence length="486" mass="55652">LFAQKWVSPEVHMPDRRTLSGPVLTWEVKRVDERTAERVQGKLSFQQSDGWKSIVKKPLLGLMMTVEGEVTLVKTRDMSGLPKTGDKLLEIVKEDDLEVEKRFGVVKTGHCTDDGPDGKKMRRLASAIWPDRIFVLCWAHQNECIVKDIAKASPIHRQAIKEATDLVKYVNHHDIVKFTFCAETRTQFNGKTWALTLPGDTRWTSIYLCTARLFMLRDPIEVIFIRNRREWVKQIGQNDTATSVERACSLAVTDSFWVLVKGLRDVFELFAIATHIYQAPSATLCHVLTTLGTLHHAFSHEHNPSWHERGLSLYIYTVFINPWLRADIFAGGVITRITLFQIADRLCRRFYGNIEMDTKFVRAFDNYYQRQGEFADGVGGMNLALFGQAYRTANVRSLDVNLTKIWQNHLQEGSTLRDFVDGRNRFVMLAIRLLSVVPNSAACERQFSAFGRTHTKLRNQLNEQTMHKTAVLKNEIMREHTALGIA</sequence>